<sequence>MTKRLKYAKLNTDRHTTVLSRFQEEQMEKQTKKMAATQVEIDAKKAEHDEVLLCIDQVAKFKPQSAPSKQKQDEILSQLQNKCGTIGKNFDELRTRLELETLDMLAGADTDFVEETPADALRNAS</sequence>
<organism evidence="1 2">
    <name type="scientific">Candidatus Zambryskibacteria bacterium RIFCSPHIGHO2_01_FULL_46_25</name>
    <dbReference type="NCBI Taxonomy" id="1802738"/>
    <lineage>
        <taxon>Bacteria</taxon>
        <taxon>Candidatus Zambryskiibacteriota</taxon>
    </lineage>
</organism>
<proteinExistence type="predicted"/>
<dbReference type="EMBL" id="MHVH01000005">
    <property type="protein sequence ID" value="OHA90435.1"/>
    <property type="molecule type" value="Genomic_DNA"/>
</dbReference>
<dbReference type="AlphaFoldDB" id="A0A1G2SZL1"/>
<gene>
    <name evidence="1" type="ORF">A2838_02485</name>
</gene>
<reference evidence="1 2" key="1">
    <citation type="journal article" date="2016" name="Nat. Commun.">
        <title>Thousands of microbial genomes shed light on interconnected biogeochemical processes in an aquifer system.</title>
        <authorList>
            <person name="Anantharaman K."/>
            <person name="Brown C.T."/>
            <person name="Hug L.A."/>
            <person name="Sharon I."/>
            <person name="Castelle C.J."/>
            <person name="Probst A.J."/>
            <person name="Thomas B.C."/>
            <person name="Singh A."/>
            <person name="Wilkins M.J."/>
            <person name="Karaoz U."/>
            <person name="Brodie E.L."/>
            <person name="Williams K.H."/>
            <person name="Hubbard S.S."/>
            <person name="Banfield J.F."/>
        </authorList>
    </citation>
    <scope>NUCLEOTIDE SEQUENCE [LARGE SCALE GENOMIC DNA]</scope>
</reference>
<comment type="caution">
    <text evidence="1">The sequence shown here is derived from an EMBL/GenBank/DDBJ whole genome shotgun (WGS) entry which is preliminary data.</text>
</comment>
<accession>A0A1G2SZL1</accession>
<dbReference type="Proteomes" id="UP000178107">
    <property type="component" value="Unassembled WGS sequence"/>
</dbReference>
<evidence type="ECO:0000313" key="1">
    <source>
        <dbReference type="EMBL" id="OHA90435.1"/>
    </source>
</evidence>
<name>A0A1G2SZL1_9BACT</name>
<evidence type="ECO:0000313" key="2">
    <source>
        <dbReference type="Proteomes" id="UP000178107"/>
    </source>
</evidence>
<protein>
    <submittedName>
        <fullName evidence="1">Uncharacterized protein</fullName>
    </submittedName>
</protein>